<dbReference type="RefSeq" id="WP_381021751.1">
    <property type="nucleotide sequence ID" value="NZ_JBHSNY010000005.1"/>
</dbReference>
<evidence type="ECO:0000313" key="2">
    <source>
        <dbReference type="Proteomes" id="UP001596154"/>
    </source>
</evidence>
<proteinExistence type="predicted"/>
<protein>
    <submittedName>
        <fullName evidence="1">Uncharacterized protein</fullName>
    </submittedName>
</protein>
<reference evidence="2" key="1">
    <citation type="journal article" date="2019" name="Int. J. Syst. Evol. Microbiol.">
        <title>The Global Catalogue of Microorganisms (GCM) 10K type strain sequencing project: providing services to taxonomists for standard genome sequencing and annotation.</title>
        <authorList>
            <consortium name="The Broad Institute Genomics Platform"/>
            <consortium name="The Broad Institute Genome Sequencing Center for Infectious Disease"/>
            <person name="Wu L."/>
            <person name="Ma J."/>
        </authorList>
    </citation>
    <scope>NUCLEOTIDE SEQUENCE [LARGE SCALE GENOMIC DNA]</scope>
    <source>
        <strain evidence="2">CGMCC 4.7248</strain>
    </source>
</reference>
<dbReference type="Proteomes" id="UP001596154">
    <property type="component" value="Unassembled WGS sequence"/>
</dbReference>
<gene>
    <name evidence="1" type="ORF">ACFPZJ_16195</name>
</gene>
<keyword evidence="2" id="KW-1185">Reference proteome</keyword>
<evidence type="ECO:0000313" key="1">
    <source>
        <dbReference type="EMBL" id="MFC5635300.1"/>
    </source>
</evidence>
<comment type="caution">
    <text evidence="1">The sequence shown here is derived from an EMBL/GenBank/DDBJ whole genome shotgun (WGS) entry which is preliminary data.</text>
</comment>
<sequence>MTYAVFDRPFGLLAVHRAMRLVLAAGRVTEPEPLREDEYDRPADCPPVTG</sequence>
<accession>A0ABW0UQT1</accession>
<name>A0ABW0UQT1_9ACTN</name>
<dbReference type="EMBL" id="JBHSNY010000005">
    <property type="protein sequence ID" value="MFC5635300.1"/>
    <property type="molecule type" value="Genomic_DNA"/>
</dbReference>
<organism evidence="1 2">
    <name type="scientific">Streptomyces bullii</name>
    <dbReference type="NCBI Taxonomy" id="349910"/>
    <lineage>
        <taxon>Bacteria</taxon>
        <taxon>Bacillati</taxon>
        <taxon>Actinomycetota</taxon>
        <taxon>Actinomycetes</taxon>
        <taxon>Kitasatosporales</taxon>
        <taxon>Streptomycetaceae</taxon>
        <taxon>Streptomyces</taxon>
    </lineage>
</organism>